<dbReference type="RefSeq" id="WP_147714240.1">
    <property type="nucleotide sequence ID" value="NZ_VKAD01000001.1"/>
</dbReference>
<keyword evidence="3 9" id="KW-0479">Metal-binding</keyword>
<dbReference type="GO" id="GO:0005737">
    <property type="term" value="C:cytoplasm"/>
    <property type="evidence" value="ECO:0007669"/>
    <property type="project" value="UniProtKB-SubCell"/>
</dbReference>
<evidence type="ECO:0000256" key="1">
    <source>
        <dbReference type="ARBA" id="ARBA00007718"/>
    </source>
</evidence>
<comment type="subcellular location">
    <subcellularLocation>
        <location evidence="9 10">Cytoplasm</location>
    </subcellularLocation>
</comment>
<dbReference type="FunFam" id="3.40.50.1400:FF:000002">
    <property type="entry name" value="Ferrochelatase"/>
    <property type="match status" value="1"/>
</dbReference>
<dbReference type="GO" id="GO:0046872">
    <property type="term" value="F:metal ion binding"/>
    <property type="evidence" value="ECO:0007669"/>
    <property type="project" value="UniProtKB-KW"/>
</dbReference>
<dbReference type="InterPro" id="IPR033659">
    <property type="entry name" value="Ferrochelatase_N"/>
</dbReference>
<dbReference type="GO" id="GO:0004325">
    <property type="term" value="F:ferrochelatase activity"/>
    <property type="evidence" value="ECO:0007669"/>
    <property type="project" value="UniProtKB-UniRule"/>
</dbReference>
<dbReference type="UniPathway" id="UPA00252">
    <property type="reaction ID" value="UER00325"/>
</dbReference>
<evidence type="ECO:0000313" key="11">
    <source>
        <dbReference type="EMBL" id="TXR54841.1"/>
    </source>
</evidence>
<organism evidence="11 12">
    <name type="scientific">Reinekea thalattae</name>
    <dbReference type="NCBI Taxonomy" id="2593301"/>
    <lineage>
        <taxon>Bacteria</taxon>
        <taxon>Pseudomonadati</taxon>
        <taxon>Pseudomonadota</taxon>
        <taxon>Gammaproteobacteria</taxon>
        <taxon>Oceanospirillales</taxon>
        <taxon>Saccharospirillaceae</taxon>
        <taxon>Reinekea</taxon>
    </lineage>
</organism>
<dbReference type="Pfam" id="PF00762">
    <property type="entry name" value="Ferrochelatase"/>
    <property type="match status" value="1"/>
</dbReference>
<keyword evidence="7 9" id="KW-0627">Porphyrin biosynthesis</keyword>
<reference evidence="11 12" key="1">
    <citation type="submission" date="2019-07" db="EMBL/GenBank/DDBJ databases">
        <title>Reinekea sp. strain SSH23 genome sequencing and assembly.</title>
        <authorList>
            <person name="Kim I."/>
        </authorList>
    </citation>
    <scope>NUCLEOTIDE SEQUENCE [LARGE SCALE GENOMIC DNA]</scope>
    <source>
        <strain evidence="11 12">SSH23</strain>
    </source>
</reference>
<keyword evidence="4 9" id="KW-0408">Iron</keyword>
<protein>
    <recommendedName>
        <fullName evidence="9 10">Ferrochelatase</fullName>
        <ecNumber evidence="9 10">4.98.1.1</ecNumber>
    </recommendedName>
    <alternativeName>
        <fullName evidence="9">Heme synthase</fullName>
    </alternativeName>
    <alternativeName>
        <fullName evidence="9">Protoheme ferro-lyase</fullName>
    </alternativeName>
</protein>
<comment type="function">
    <text evidence="9 10">Catalyzes the ferrous insertion into protoporphyrin IX.</text>
</comment>
<dbReference type="GO" id="GO:0006783">
    <property type="term" value="P:heme biosynthetic process"/>
    <property type="evidence" value="ECO:0007669"/>
    <property type="project" value="UniProtKB-UniRule"/>
</dbReference>
<dbReference type="Gene3D" id="3.40.50.1400">
    <property type="match status" value="2"/>
</dbReference>
<dbReference type="InterPro" id="IPR019772">
    <property type="entry name" value="Ferrochelatase_AS"/>
</dbReference>
<evidence type="ECO:0000313" key="12">
    <source>
        <dbReference type="Proteomes" id="UP000321764"/>
    </source>
</evidence>
<proteinExistence type="inferred from homology"/>
<evidence type="ECO:0000256" key="7">
    <source>
        <dbReference type="ARBA" id="ARBA00023244"/>
    </source>
</evidence>
<comment type="pathway">
    <text evidence="9 10">Porphyrin-containing compound metabolism; protoheme biosynthesis; protoheme from protoporphyrin-IX: step 1/1.</text>
</comment>
<evidence type="ECO:0000256" key="5">
    <source>
        <dbReference type="ARBA" id="ARBA00023133"/>
    </source>
</evidence>
<comment type="similarity">
    <text evidence="1 9 10">Belongs to the ferrochelatase family.</text>
</comment>
<dbReference type="PANTHER" id="PTHR11108:SF1">
    <property type="entry name" value="FERROCHELATASE, MITOCHONDRIAL"/>
    <property type="match status" value="1"/>
</dbReference>
<dbReference type="Proteomes" id="UP000321764">
    <property type="component" value="Unassembled WGS sequence"/>
</dbReference>
<dbReference type="InterPro" id="IPR001015">
    <property type="entry name" value="Ferrochelatase"/>
</dbReference>
<dbReference type="EMBL" id="VKAD01000001">
    <property type="protein sequence ID" value="TXR54841.1"/>
    <property type="molecule type" value="Genomic_DNA"/>
</dbReference>
<keyword evidence="12" id="KW-1185">Reference proteome</keyword>
<evidence type="ECO:0000256" key="3">
    <source>
        <dbReference type="ARBA" id="ARBA00022723"/>
    </source>
</evidence>
<evidence type="ECO:0000256" key="2">
    <source>
        <dbReference type="ARBA" id="ARBA00022490"/>
    </source>
</evidence>
<keyword evidence="5 9" id="KW-0350">Heme biosynthesis</keyword>
<sequence length="337" mass="38057">MKKQILKASSEPTKVGVLLVNLGTPDRLTVTSVRRYLREFLSDSRVINLPRWLWLPILNLIVLVVRPRKSLEAYRKVWLEKQDQSPLLYYTQQLTQKLADKRADIELAFAMRYGQPAIAQQIEHLQQKGCNRLLIVPLYPQYSATTNATVVDHVAKHLKSLVWQPTIRIADPWFAQPNYINALKRQVEQAIAEGYQPDKILLSFHGLPNASIDQGDPYYYQCLETGRLLTQALGKNSNEVLVTFQSRFGPAQWLQPYTSETLEALPEQGVKKLLVLTPGFVADCIETLEEIAIEGAEEFIAAGGEHCRVLPCLNDSELGIEVMDAVINEGIAGWHKA</sequence>
<keyword evidence="6 9" id="KW-0456">Lyase</keyword>
<dbReference type="SUPFAM" id="SSF53800">
    <property type="entry name" value="Chelatase"/>
    <property type="match status" value="1"/>
</dbReference>
<accession>A0A5C8ZCD9</accession>
<dbReference type="CDD" id="cd00419">
    <property type="entry name" value="Ferrochelatase_C"/>
    <property type="match status" value="1"/>
</dbReference>
<dbReference type="OrthoDB" id="9809741at2"/>
<dbReference type="PANTHER" id="PTHR11108">
    <property type="entry name" value="FERROCHELATASE"/>
    <property type="match status" value="1"/>
</dbReference>
<evidence type="ECO:0000256" key="9">
    <source>
        <dbReference type="HAMAP-Rule" id="MF_00323"/>
    </source>
</evidence>
<gene>
    <name evidence="9" type="primary">hemH</name>
    <name evidence="11" type="ORF">FME95_09990</name>
</gene>
<evidence type="ECO:0000256" key="10">
    <source>
        <dbReference type="RuleBase" id="RU000607"/>
    </source>
</evidence>
<dbReference type="EC" id="4.98.1.1" evidence="9 10"/>
<name>A0A5C8ZCD9_9GAMM</name>
<feature type="binding site" evidence="9">
    <location>
        <position position="286"/>
    </location>
    <ligand>
        <name>Fe(2+)</name>
        <dbReference type="ChEBI" id="CHEBI:29033"/>
    </ligand>
</feature>
<comment type="caution">
    <text evidence="11">The sequence shown here is derived from an EMBL/GenBank/DDBJ whole genome shotgun (WGS) entry which is preliminary data.</text>
</comment>
<dbReference type="CDD" id="cd03411">
    <property type="entry name" value="Ferrochelatase_N"/>
    <property type="match status" value="1"/>
</dbReference>
<comment type="catalytic activity">
    <reaction evidence="8">
        <text>Fe-coproporphyrin III + 2 H(+) = coproporphyrin III + Fe(2+)</text>
        <dbReference type="Rhea" id="RHEA:49572"/>
        <dbReference type="ChEBI" id="CHEBI:15378"/>
        <dbReference type="ChEBI" id="CHEBI:29033"/>
        <dbReference type="ChEBI" id="CHEBI:68438"/>
        <dbReference type="ChEBI" id="CHEBI:131725"/>
        <dbReference type="EC" id="4.99.1.9"/>
    </reaction>
    <physiologicalReaction direction="right-to-left" evidence="8">
        <dbReference type="Rhea" id="RHEA:49574"/>
    </physiologicalReaction>
</comment>
<dbReference type="HAMAP" id="MF_00323">
    <property type="entry name" value="Ferrochelatase"/>
    <property type="match status" value="1"/>
</dbReference>
<comment type="catalytic activity">
    <reaction evidence="9 10">
        <text>heme b + 2 H(+) = protoporphyrin IX + Fe(2+)</text>
        <dbReference type="Rhea" id="RHEA:22584"/>
        <dbReference type="ChEBI" id="CHEBI:15378"/>
        <dbReference type="ChEBI" id="CHEBI:29033"/>
        <dbReference type="ChEBI" id="CHEBI:57306"/>
        <dbReference type="ChEBI" id="CHEBI:60344"/>
        <dbReference type="EC" id="4.98.1.1"/>
    </reaction>
</comment>
<dbReference type="NCBIfam" id="TIGR00109">
    <property type="entry name" value="hemH"/>
    <property type="match status" value="1"/>
</dbReference>
<evidence type="ECO:0000256" key="6">
    <source>
        <dbReference type="ARBA" id="ARBA00023239"/>
    </source>
</evidence>
<dbReference type="PROSITE" id="PS00534">
    <property type="entry name" value="FERROCHELATASE"/>
    <property type="match status" value="1"/>
</dbReference>
<keyword evidence="2 9" id="KW-0963">Cytoplasm</keyword>
<evidence type="ECO:0000256" key="4">
    <source>
        <dbReference type="ARBA" id="ARBA00023004"/>
    </source>
</evidence>
<evidence type="ECO:0000256" key="8">
    <source>
        <dbReference type="ARBA" id="ARBA00024536"/>
    </source>
</evidence>
<dbReference type="InterPro" id="IPR033644">
    <property type="entry name" value="Ferrochelatase_C"/>
</dbReference>
<feature type="binding site" evidence="9">
    <location>
        <position position="205"/>
    </location>
    <ligand>
        <name>Fe(2+)</name>
        <dbReference type="ChEBI" id="CHEBI:29033"/>
    </ligand>
</feature>
<dbReference type="AlphaFoldDB" id="A0A5C8ZCD9"/>